<evidence type="ECO:0000313" key="4">
    <source>
        <dbReference type="EMBL" id="KAG9232595.1"/>
    </source>
</evidence>
<evidence type="ECO:0000256" key="2">
    <source>
        <dbReference type="SAM" id="MobiDB-lite"/>
    </source>
</evidence>
<feature type="region of interest" description="Disordered" evidence="2">
    <location>
        <begin position="1"/>
        <end position="31"/>
    </location>
</feature>
<dbReference type="GO" id="GO:0008270">
    <property type="term" value="F:zinc ion binding"/>
    <property type="evidence" value="ECO:0007669"/>
    <property type="project" value="UniProtKB-KW"/>
</dbReference>
<evidence type="ECO:0000256" key="1">
    <source>
        <dbReference type="PROSITE-ProRule" id="PRU00042"/>
    </source>
</evidence>
<proteinExistence type="predicted"/>
<sequence length="298" mass="33138">MPVSRSPYVSNTTSKALAQPPKGPEKSSETLWSTPQYSWVKVATWGPGKSAFEVNTAFTERLEISLEEPIKPADISWGPGKSALEVNGVATQRLKNALFDESTDNSWGAGFDDNPWGSGSAKDSWASRVKVNKPDAIANFSFDPSESSFRAEAYWLEGLGKYKCPHKGCKKSFEKKMSFLTHLKSVVHMGVQERLQCRKCLDWFGSATALAQHAESQGLCILRDSDQYTRCVDEFTAGYAAPAGRHYDTSVRYVVNPVEKGNADPKTITARITEGQKALAAEKQKMDEKYWEVHQPKW</sequence>
<feature type="domain" description="C2H2-type" evidence="3">
    <location>
        <begin position="162"/>
        <end position="193"/>
    </location>
</feature>
<keyword evidence="5" id="KW-1185">Reference proteome</keyword>
<dbReference type="Gene3D" id="3.30.160.60">
    <property type="entry name" value="Classic Zinc Finger"/>
    <property type="match status" value="1"/>
</dbReference>
<dbReference type="PROSITE" id="PS00028">
    <property type="entry name" value="ZINC_FINGER_C2H2_1"/>
    <property type="match status" value="1"/>
</dbReference>
<dbReference type="Proteomes" id="UP000824998">
    <property type="component" value="Unassembled WGS sequence"/>
</dbReference>
<evidence type="ECO:0000259" key="3">
    <source>
        <dbReference type="PROSITE" id="PS50157"/>
    </source>
</evidence>
<keyword evidence="1" id="KW-0862">Zinc</keyword>
<dbReference type="SMART" id="SM00355">
    <property type="entry name" value="ZnF_C2H2"/>
    <property type="match status" value="2"/>
</dbReference>
<feature type="compositionally biased region" description="Polar residues" evidence="2">
    <location>
        <begin position="7"/>
        <end position="16"/>
    </location>
</feature>
<keyword evidence="1" id="KW-0863">Zinc-finger</keyword>
<organism evidence="4 5">
    <name type="scientific">Amylocarpus encephaloides</name>
    <dbReference type="NCBI Taxonomy" id="45428"/>
    <lineage>
        <taxon>Eukaryota</taxon>
        <taxon>Fungi</taxon>
        <taxon>Dikarya</taxon>
        <taxon>Ascomycota</taxon>
        <taxon>Pezizomycotina</taxon>
        <taxon>Leotiomycetes</taxon>
        <taxon>Helotiales</taxon>
        <taxon>Helotiales incertae sedis</taxon>
        <taxon>Amylocarpus</taxon>
    </lineage>
</organism>
<dbReference type="AlphaFoldDB" id="A0A9P7YGF3"/>
<reference evidence="4" key="1">
    <citation type="journal article" date="2021" name="IMA Fungus">
        <title>Genomic characterization of three marine fungi, including Emericellopsis atlantica sp. nov. with signatures of a generalist lifestyle and marine biomass degradation.</title>
        <authorList>
            <person name="Hagestad O.C."/>
            <person name="Hou L."/>
            <person name="Andersen J.H."/>
            <person name="Hansen E.H."/>
            <person name="Altermark B."/>
            <person name="Li C."/>
            <person name="Kuhnert E."/>
            <person name="Cox R.J."/>
            <person name="Crous P.W."/>
            <person name="Spatafora J.W."/>
            <person name="Lail K."/>
            <person name="Amirebrahimi M."/>
            <person name="Lipzen A."/>
            <person name="Pangilinan J."/>
            <person name="Andreopoulos W."/>
            <person name="Hayes R.D."/>
            <person name="Ng V."/>
            <person name="Grigoriev I.V."/>
            <person name="Jackson S.A."/>
            <person name="Sutton T.D.S."/>
            <person name="Dobson A.D.W."/>
            <person name="Rama T."/>
        </authorList>
    </citation>
    <scope>NUCLEOTIDE SEQUENCE</scope>
    <source>
        <strain evidence="4">TRa018bII</strain>
    </source>
</reference>
<evidence type="ECO:0000313" key="5">
    <source>
        <dbReference type="Proteomes" id="UP000824998"/>
    </source>
</evidence>
<dbReference type="InterPro" id="IPR013087">
    <property type="entry name" value="Znf_C2H2_type"/>
</dbReference>
<dbReference type="EMBL" id="MU251540">
    <property type="protein sequence ID" value="KAG9232595.1"/>
    <property type="molecule type" value="Genomic_DNA"/>
</dbReference>
<dbReference type="PROSITE" id="PS50157">
    <property type="entry name" value="ZINC_FINGER_C2H2_2"/>
    <property type="match status" value="1"/>
</dbReference>
<name>A0A9P7YGF3_9HELO</name>
<keyword evidence="1" id="KW-0479">Metal-binding</keyword>
<protein>
    <recommendedName>
        <fullName evidence="3">C2H2-type domain-containing protein</fullName>
    </recommendedName>
</protein>
<comment type="caution">
    <text evidence="4">The sequence shown here is derived from an EMBL/GenBank/DDBJ whole genome shotgun (WGS) entry which is preliminary data.</text>
</comment>
<dbReference type="OrthoDB" id="8117402at2759"/>
<accession>A0A9P7YGF3</accession>
<gene>
    <name evidence="4" type="ORF">BJ875DRAFT_380331</name>
</gene>